<dbReference type="PROSITE" id="PS00478">
    <property type="entry name" value="LIM_DOMAIN_1"/>
    <property type="match status" value="1"/>
</dbReference>
<evidence type="ECO:0000256" key="1">
    <source>
        <dbReference type="ARBA" id="ARBA00022723"/>
    </source>
</evidence>
<dbReference type="GO" id="GO:0046872">
    <property type="term" value="F:metal ion binding"/>
    <property type="evidence" value="ECO:0007669"/>
    <property type="project" value="UniProtKB-KW"/>
</dbReference>
<evidence type="ECO:0000259" key="6">
    <source>
        <dbReference type="PROSITE" id="PS50023"/>
    </source>
</evidence>
<protein>
    <recommendedName>
        <fullName evidence="6">LIM zinc-binding domain-containing protein</fullName>
    </recommendedName>
</protein>
<feature type="region of interest" description="Disordered" evidence="5">
    <location>
        <begin position="18"/>
        <end position="52"/>
    </location>
</feature>
<evidence type="ECO:0000313" key="7">
    <source>
        <dbReference type="EMBL" id="KAI9564063.1"/>
    </source>
</evidence>
<dbReference type="Proteomes" id="UP000820818">
    <property type="component" value="Linkage Group LG1"/>
</dbReference>
<dbReference type="PROSITE" id="PS50023">
    <property type="entry name" value="LIM_DOMAIN_2"/>
    <property type="match status" value="1"/>
</dbReference>
<proteinExistence type="predicted"/>
<feature type="domain" description="LIM zinc-binding" evidence="6">
    <location>
        <begin position="86"/>
        <end position="146"/>
    </location>
</feature>
<gene>
    <name evidence="7" type="ORF">GHT06_007801</name>
</gene>
<dbReference type="InterPro" id="IPR001781">
    <property type="entry name" value="Znf_LIM"/>
</dbReference>
<dbReference type="AlphaFoldDB" id="A0AAD5LU47"/>
<dbReference type="SUPFAM" id="SSF57716">
    <property type="entry name" value="Glucocorticoid receptor-like (DNA-binding domain)"/>
    <property type="match status" value="2"/>
</dbReference>
<dbReference type="Pfam" id="PF00412">
    <property type="entry name" value="LIM"/>
    <property type="match status" value="1"/>
</dbReference>
<reference evidence="7 8" key="1">
    <citation type="submission" date="2022-05" db="EMBL/GenBank/DDBJ databases">
        <title>A multi-omics perspective on studying reproductive biology in Daphnia sinensis.</title>
        <authorList>
            <person name="Jia J."/>
        </authorList>
    </citation>
    <scope>NUCLEOTIDE SEQUENCE [LARGE SCALE GENOMIC DNA]</scope>
    <source>
        <strain evidence="7 8">WSL</strain>
    </source>
</reference>
<feature type="region of interest" description="Disordered" evidence="5">
    <location>
        <begin position="480"/>
        <end position="530"/>
    </location>
</feature>
<accession>A0AAD5LU47</accession>
<keyword evidence="3 4" id="KW-0440">LIM domain</keyword>
<sequence>MDSEADAVVLENVFNLQGEGNPAGETLVAEKKKKKSSTKKSKKSKQDVASKATKFEGKKIHVRSVDAAQVQQRFNKVASDSDASATLCKLCNKQVFQMERIKAEKLVWHKHCFKCTECQKNLTVDTYNSHEGLIYCKPHFKQLFQPKAVLESDEPYYLKPELIIRESQPIELPADVVRASETSSSYGMDELTNLDLKSRFTIFERASTHSQADVEIREEHKTVKRSESILSRLARFDRDNASLKNELSKSCGNLDIQDSSSEGEDGYMYDDVAGNRLSAYLGPDNSVSFGSISDIKSKWEDEKSGSHFNRREELAKQRKEELKILRARQCQGRQLRLKEQYEQATQEGRDGKGGHVNDASVVDPEKIKHIKDIFEMGGNEERTSVNKSSEHLVDPEKLKQLKGMFESGGDSAFGEKHERHEEVILGAITKEARNIFKQMEENGFQDKNRQKREQYGLENKDTFKSTSAMLDLFRRLEKEPDTYRDNRDEDDYDEEEEEEDGSEGEYSDDGHGSDDNEEEENVPVGLTPQQQELLQIARDRAVAKNMREKFERWEFSTDEEKLAYEKSMMIPESEEIQASLNTTRNLRAMFENLQNEPPKPEKPRIKVNRFV</sequence>
<dbReference type="Gene3D" id="2.10.110.10">
    <property type="entry name" value="Cysteine Rich Protein"/>
    <property type="match status" value="1"/>
</dbReference>
<dbReference type="PANTHER" id="PTHR24206">
    <property type="entry name" value="OS06G0237300 PROTEIN"/>
    <property type="match status" value="1"/>
</dbReference>
<evidence type="ECO:0000256" key="2">
    <source>
        <dbReference type="ARBA" id="ARBA00022833"/>
    </source>
</evidence>
<evidence type="ECO:0000313" key="8">
    <source>
        <dbReference type="Proteomes" id="UP000820818"/>
    </source>
</evidence>
<evidence type="ECO:0000256" key="5">
    <source>
        <dbReference type="SAM" id="MobiDB-lite"/>
    </source>
</evidence>
<dbReference type="FunFam" id="2.10.110.10:FF:000122">
    <property type="entry name" value="LIM domain and actin-binding protein"/>
    <property type="match status" value="1"/>
</dbReference>
<organism evidence="7 8">
    <name type="scientific">Daphnia sinensis</name>
    <dbReference type="NCBI Taxonomy" id="1820382"/>
    <lineage>
        <taxon>Eukaryota</taxon>
        <taxon>Metazoa</taxon>
        <taxon>Ecdysozoa</taxon>
        <taxon>Arthropoda</taxon>
        <taxon>Crustacea</taxon>
        <taxon>Branchiopoda</taxon>
        <taxon>Diplostraca</taxon>
        <taxon>Cladocera</taxon>
        <taxon>Anomopoda</taxon>
        <taxon>Daphniidae</taxon>
        <taxon>Daphnia</taxon>
        <taxon>Daphnia similis group</taxon>
    </lineage>
</organism>
<dbReference type="EMBL" id="WJBH02000001">
    <property type="protein sequence ID" value="KAI9564063.1"/>
    <property type="molecule type" value="Genomic_DNA"/>
</dbReference>
<dbReference type="SMART" id="SM00132">
    <property type="entry name" value="LIM"/>
    <property type="match status" value="1"/>
</dbReference>
<evidence type="ECO:0000256" key="3">
    <source>
        <dbReference type="ARBA" id="ARBA00023038"/>
    </source>
</evidence>
<feature type="compositionally biased region" description="Acidic residues" evidence="5">
    <location>
        <begin position="488"/>
        <end position="507"/>
    </location>
</feature>
<keyword evidence="2 4" id="KW-0862">Zinc</keyword>
<feature type="region of interest" description="Disordered" evidence="5">
    <location>
        <begin position="440"/>
        <end position="460"/>
    </location>
</feature>
<keyword evidence="8" id="KW-1185">Reference proteome</keyword>
<keyword evidence="1 4" id="KW-0479">Metal-binding</keyword>
<name>A0AAD5LU47_9CRUS</name>
<feature type="compositionally biased region" description="Basic residues" evidence="5">
    <location>
        <begin position="31"/>
        <end position="43"/>
    </location>
</feature>
<comment type="caution">
    <text evidence="7">The sequence shown here is derived from an EMBL/GenBank/DDBJ whole genome shotgun (WGS) entry which is preliminary data.</text>
</comment>
<evidence type="ECO:0000256" key="4">
    <source>
        <dbReference type="PROSITE-ProRule" id="PRU00125"/>
    </source>
</evidence>